<protein>
    <submittedName>
        <fullName evidence="3">Pentatricopeptide repeat-containing protein</fullName>
    </submittedName>
</protein>
<dbReference type="SUPFAM" id="SSF48452">
    <property type="entry name" value="TPR-like"/>
    <property type="match status" value="1"/>
</dbReference>
<organism evidence="3 4">
    <name type="scientific">Platanthera guangdongensis</name>
    <dbReference type="NCBI Taxonomy" id="2320717"/>
    <lineage>
        <taxon>Eukaryota</taxon>
        <taxon>Viridiplantae</taxon>
        <taxon>Streptophyta</taxon>
        <taxon>Embryophyta</taxon>
        <taxon>Tracheophyta</taxon>
        <taxon>Spermatophyta</taxon>
        <taxon>Magnoliopsida</taxon>
        <taxon>Liliopsida</taxon>
        <taxon>Asparagales</taxon>
        <taxon>Orchidaceae</taxon>
        <taxon>Orchidoideae</taxon>
        <taxon>Orchideae</taxon>
        <taxon>Orchidinae</taxon>
        <taxon>Platanthera</taxon>
    </lineage>
</organism>
<dbReference type="Proteomes" id="UP001412067">
    <property type="component" value="Unassembled WGS sequence"/>
</dbReference>
<feature type="repeat" description="PPR" evidence="2">
    <location>
        <begin position="193"/>
        <end position="227"/>
    </location>
</feature>
<dbReference type="PANTHER" id="PTHR47926:SF463">
    <property type="entry name" value="PENTATRICOPEPTIDE REPEAT-CONTAINING PROTEIN"/>
    <property type="match status" value="1"/>
</dbReference>
<comment type="caution">
    <text evidence="3">The sequence shown here is derived from an EMBL/GenBank/DDBJ whole genome shotgun (WGS) entry which is preliminary data.</text>
</comment>
<feature type="repeat" description="PPR" evidence="2">
    <location>
        <begin position="92"/>
        <end position="126"/>
    </location>
</feature>
<name>A0ABR2MBD5_9ASPA</name>
<dbReference type="EMBL" id="JBBWWR010000010">
    <property type="protein sequence ID" value="KAK8960248.1"/>
    <property type="molecule type" value="Genomic_DNA"/>
</dbReference>
<dbReference type="Pfam" id="PF20431">
    <property type="entry name" value="E_motif"/>
    <property type="match status" value="1"/>
</dbReference>
<sequence length="618" mass="68536">MLQGYSLRSQYAAAVALFTGNYATPDEHTFPVLLKCLSNSGAASNPEQIHAQIFKLGLGPDSFIQNSLLSCYAKGGELNSARNLFDEMPHRDVISWNTLVLGHVHCNRFKEALSIFSNMLECGPNPNQVTVTTTLAACAHLGALEHGRWVHRYMNRLGLGPDSFIQNSLLSCYAKGGELNSARNLFDEMPHRDVISWNALVLGHVKNHHPEQGLEYFIKMKSSGIEIDRVIIVSVFNGCTITSNIWLAASVQAFYIESGRVVRDVYIDSALIDMYGKCGFCADARKVFDEMPLRNVVSWSSLISVHVHCNRFKEALSIFSNMLECGPNPNQVTVTTTLAACAHLGALEHGRWVHRYMNRVGMQLNSITGTALINMYAKCGRIVHSLSVFRKLEGRDAYSWTAMINGLAMHGFASECHLLFSEMLHQSIQPNEVTFLGVLSACSHAKLVNECKLYFDRMVKVHGITPKLEHYGCVVDVLCRAGHLEEALVFVENMPVDPSAAIWGSLFGACMIRKDFVMGEKIGEHMIGVEPENGGGYVFLMNMYSGLQRWKEAAGMRMKMRRRKTEKVAGCSWLEVNGVTHEFLAGDGSHALSQDLCDVLDGMSTVMKFEAEGSLSEN</sequence>
<dbReference type="PANTHER" id="PTHR47926">
    <property type="entry name" value="PENTATRICOPEPTIDE REPEAT-CONTAINING PROTEIN"/>
    <property type="match status" value="1"/>
</dbReference>
<feature type="repeat" description="PPR" evidence="2">
    <location>
        <begin position="396"/>
        <end position="430"/>
    </location>
</feature>
<dbReference type="PROSITE" id="PS51375">
    <property type="entry name" value="PPR"/>
    <property type="match status" value="6"/>
</dbReference>
<keyword evidence="1" id="KW-0677">Repeat</keyword>
<feature type="repeat" description="PPR" evidence="2">
    <location>
        <begin position="61"/>
        <end position="91"/>
    </location>
</feature>
<evidence type="ECO:0000256" key="2">
    <source>
        <dbReference type="PROSITE-ProRule" id="PRU00708"/>
    </source>
</evidence>
<dbReference type="Pfam" id="PF01535">
    <property type="entry name" value="PPR"/>
    <property type="match status" value="4"/>
</dbReference>
<dbReference type="NCBIfam" id="TIGR00756">
    <property type="entry name" value="PPR"/>
    <property type="match status" value="6"/>
</dbReference>
<dbReference type="InterPro" id="IPR046848">
    <property type="entry name" value="E_motif"/>
</dbReference>
<gene>
    <name evidence="3" type="primary">PCMP-E42</name>
    <name evidence="3" type="ORF">KSP40_PGU014359</name>
</gene>
<dbReference type="Gene3D" id="1.25.40.10">
    <property type="entry name" value="Tetratricopeptide repeat domain"/>
    <property type="match status" value="5"/>
</dbReference>
<dbReference type="InterPro" id="IPR011990">
    <property type="entry name" value="TPR-like_helical_dom_sf"/>
</dbReference>
<dbReference type="InterPro" id="IPR046960">
    <property type="entry name" value="PPR_At4g14850-like_plant"/>
</dbReference>
<feature type="repeat" description="PPR" evidence="2">
    <location>
        <begin position="295"/>
        <end position="329"/>
    </location>
</feature>
<dbReference type="InterPro" id="IPR002885">
    <property type="entry name" value="PPR_rpt"/>
</dbReference>
<proteinExistence type="predicted"/>
<reference evidence="3 4" key="1">
    <citation type="journal article" date="2022" name="Nat. Plants">
        <title>Genomes of leafy and leafless Platanthera orchids illuminate the evolution of mycoheterotrophy.</title>
        <authorList>
            <person name="Li M.H."/>
            <person name="Liu K.W."/>
            <person name="Li Z."/>
            <person name="Lu H.C."/>
            <person name="Ye Q.L."/>
            <person name="Zhang D."/>
            <person name="Wang J.Y."/>
            <person name="Li Y.F."/>
            <person name="Zhong Z.M."/>
            <person name="Liu X."/>
            <person name="Yu X."/>
            <person name="Liu D.K."/>
            <person name="Tu X.D."/>
            <person name="Liu B."/>
            <person name="Hao Y."/>
            <person name="Liao X.Y."/>
            <person name="Jiang Y.T."/>
            <person name="Sun W.H."/>
            <person name="Chen J."/>
            <person name="Chen Y.Q."/>
            <person name="Ai Y."/>
            <person name="Zhai J.W."/>
            <person name="Wu S.S."/>
            <person name="Zhou Z."/>
            <person name="Hsiao Y.Y."/>
            <person name="Wu W.L."/>
            <person name="Chen Y.Y."/>
            <person name="Lin Y.F."/>
            <person name="Hsu J.L."/>
            <person name="Li C.Y."/>
            <person name="Wang Z.W."/>
            <person name="Zhao X."/>
            <person name="Zhong W.Y."/>
            <person name="Ma X.K."/>
            <person name="Ma L."/>
            <person name="Huang J."/>
            <person name="Chen G.Z."/>
            <person name="Huang M.Z."/>
            <person name="Huang L."/>
            <person name="Peng D.H."/>
            <person name="Luo Y.B."/>
            <person name="Zou S.Q."/>
            <person name="Chen S.P."/>
            <person name="Lan S."/>
            <person name="Tsai W.C."/>
            <person name="Van de Peer Y."/>
            <person name="Liu Z.J."/>
        </authorList>
    </citation>
    <scope>NUCLEOTIDE SEQUENCE [LARGE SCALE GENOMIC DNA]</scope>
    <source>
        <strain evidence="3">Lor288</strain>
    </source>
</reference>
<evidence type="ECO:0000313" key="4">
    <source>
        <dbReference type="Proteomes" id="UP001412067"/>
    </source>
</evidence>
<feature type="repeat" description="PPR" evidence="2">
    <location>
        <begin position="162"/>
        <end position="192"/>
    </location>
</feature>
<evidence type="ECO:0000256" key="1">
    <source>
        <dbReference type="ARBA" id="ARBA00022737"/>
    </source>
</evidence>
<accession>A0ABR2MBD5</accession>
<evidence type="ECO:0000313" key="3">
    <source>
        <dbReference type="EMBL" id="KAK8960248.1"/>
    </source>
</evidence>
<keyword evidence="4" id="KW-1185">Reference proteome</keyword>
<dbReference type="Pfam" id="PF13041">
    <property type="entry name" value="PPR_2"/>
    <property type="match status" value="3"/>
</dbReference>